<dbReference type="SUPFAM" id="SSF47413">
    <property type="entry name" value="lambda repressor-like DNA-binding domains"/>
    <property type="match status" value="1"/>
</dbReference>
<dbReference type="InterPro" id="IPR010982">
    <property type="entry name" value="Lambda_DNA-bd_dom_sf"/>
</dbReference>
<dbReference type="InterPro" id="IPR001387">
    <property type="entry name" value="Cro/C1-type_HTH"/>
</dbReference>
<name>A0A919YAY3_9BACL</name>
<dbReference type="RefSeq" id="WP_237100308.1">
    <property type="nucleotide sequence ID" value="NZ_AP025343.1"/>
</dbReference>
<protein>
    <recommendedName>
        <fullName evidence="1">HTH cro/C1-type domain-containing protein</fullName>
    </recommendedName>
</protein>
<evidence type="ECO:0000259" key="1">
    <source>
        <dbReference type="PROSITE" id="PS50943"/>
    </source>
</evidence>
<dbReference type="PROSITE" id="PS50943">
    <property type="entry name" value="HTH_CROC1"/>
    <property type="match status" value="1"/>
</dbReference>
<evidence type="ECO:0000313" key="2">
    <source>
        <dbReference type="EMBL" id="GIO46388.1"/>
    </source>
</evidence>
<sequence>MLEAMFIRTIGELIHDTRSALHMTLTRLSELSGIHKGTISRIENGNVKRPEFQTVLPLATVLHIPFETLIDYYVEVETRSDHLRSMYETALTQGSSIEQIRKVAAKYLESNEDSFELTGKLFDSIESIKDTSIKCSLYDLIIDYSRSHGIMPFIARGMHRKYLIERNDFKRLKETYYSGKHVLHYTDFLPQEEQIELYYKLGVHAYNLRFYHESIEHCKRIIAEDGGSSPYRVYAFWVLRDAHFALGKYEESELYSLQYKQLNYPDSQEHVGFMEALYNAKKGNAQKATEQLLTFLKTCSDFFVFPATKHLLELYLLQRDFEGAKTLMENSKISLSILDKENPLSYSEFADFLKLQGDYYLAIGDYEKSVSCMMEGALYYSKVGDTNNVRNSQLMIKLVQENDKRIDIEVVKKIQEIFDQWMEDELR</sequence>
<dbReference type="SUPFAM" id="SSF81901">
    <property type="entry name" value="HCP-like"/>
    <property type="match status" value="1"/>
</dbReference>
<organism evidence="2 3">
    <name type="scientific">Paenibacillus azoreducens</name>
    <dbReference type="NCBI Taxonomy" id="116718"/>
    <lineage>
        <taxon>Bacteria</taxon>
        <taxon>Bacillati</taxon>
        <taxon>Bacillota</taxon>
        <taxon>Bacilli</taxon>
        <taxon>Bacillales</taxon>
        <taxon>Paenibacillaceae</taxon>
        <taxon>Paenibacillus</taxon>
    </lineage>
</organism>
<comment type="caution">
    <text evidence="2">The sequence shown here is derived from an EMBL/GenBank/DDBJ whole genome shotgun (WGS) entry which is preliminary data.</text>
</comment>
<dbReference type="AlphaFoldDB" id="A0A919YAY3"/>
<feature type="domain" description="HTH cro/C1-type" evidence="1">
    <location>
        <begin position="14"/>
        <end position="69"/>
    </location>
</feature>
<dbReference type="Proteomes" id="UP000682811">
    <property type="component" value="Unassembled WGS sequence"/>
</dbReference>
<dbReference type="SMART" id="SM00530">
    <property type="entry name" value="HTH_XRE"/>
    <property type="match status" value="1"/>
</dbReference>
<gene>
    <name evidence="2" type="ORF">J34TS1_11530</name>
</gene>
<evidence type="ECO:0000313" key="3">
    <source>
        <dbReference type="Proteomes" id="UP000682811"/>
    </source>
</evidence>
<accession>A0A919YAY3</accession>
<dbReference type="Pfam" id="PF13443">
    <property type="entry name" value="HTH_26"/>
    <property type="match status" value="1"/>
</dbReference>
<dbReference type="CDD" id="cd00093">
    <property type="entry name" value="HTH_XRE"/>
    <property type="match status" value="1"/>
</dbReference>
<dbReference type="InterPro" id="IPR011990">
    <property type="entry name" value="TPR-like_helical_dom_sf"/>
</dbReference>
<dbReference type="Gene3D" id="1.25.40.10">
    <property type="entry name" value="Tetratricopeptide repeat domain"/>
    <property type="match status" value="1"/>
</dbReference>
<reference evidence="2 3" key="1">
    <citation type="submission" date="2021-03" db="EMBL/GenBank/DDBJ databases">
        <title>Antimicrobial resistance genes in bacteria isolated from Japanese honey, and their potential for conferring macrolide and lincosamide resistance in the American foulbrood pathogen Paenibacillus larvae.</title>
        <authorList>
            <person name="Okamoto M."/>
            <person name="Kumagai M."/>
            <person name="Kanamori H."/>
            <person name="Takamatsu D."/>
        </authorList>
    </citation>
    <scope>NUCLEOTIDE SEQUENCE [LARGE SCALE GENOMIC DNA]</scope>
    <source>
        <strain evidence="2 3">J34TS1</strain>
    </source>
</reference>
<dbReference type="GO" id="GO:0003677">
    <property type="term" value="F:DNA binding"/>
    <property type="evidence" value="ECO:0007669"/>
    <property type="project" value="InterPro"/>
</dbReference>
<proteinExistence type="predicted"/>
<dbReference type="Gene3D" id="1.10.260.40">
    <property type="entry name" value="lambda repressor-like DNA-binding domains"/>
    <property type="match status" value="1"/>
</dbReference>
<keyword evidence="3" id="KW-1185">Reference proteome</keyword>
<dbReference type="EMBL" id="BORT01000003">
    <property type="protein sequence ID" value="GIO46388.1"/>
    <property type="molecule type" value="Genomic_DNA"/>
</dbReference>